<feature type="transmembrane region" description="Helical" evidence="1">
    <location>
        <begin position="95"/>
        <end position="124"/>
    </location>
</feature>
<feature type="transmembrane region" description="Helical" evidence="1">
    <location>
        <begin position="271"/>
        <end position="287"/>
    </location>
</feature>
<feature type="transmembrane region" description="Helical" evidence="1">
    <location>
        <begin position="425"/>
        <end position="446"/>
    </location>
</feature>
<feature type="transmembrane region" description="Helical" evidence="1">
    <location>
        <begin position="347"/>
        <end position="364"/>
    </location>
</feature>
<dbReference type="InterPro" id="IPR006160">
    <property type="entry name" value="SCFA_transpt_AtoE"/>
</dbReference>
<evidence type="ECO:0000256" key="1">
    <source>
        <dbReference type="SAM" id="Phobius"/>
    </source>
</evidence>
<evidence type="ECO:0000313" key="3">
    <source>
        <dbReference type="Proteomes" id="UP000190285"/>
    </source>
</evidence>
<dbReference type="Pfam" id="PF02667">
    <property type="entry name" value="SCFA_trans"/>
    <property type="match status" value="1"/>
</dbReference>
<name>A0A1T5IUA1_9FIRM</name>
<keyword evidence="1" id="KW-1133">Transmembrane helix</keyword>
<dbReference type="EMBL" id="FUZT01000001">
    <property type="protein sequence ID" value="SKC42662.1"/>
    <property type="molecule type" value="Genomic_DNA"/>
</dbReference>
<organism evidence="2 3">
    <name type="scientific">Maledivibacter halophilus</name>
    <dbReference type="NCBI Taxonomy" id="36842"/>
    <lineage>
        <taxon>Bacteria</taxon>
        <taxon>Bacillati</taxon>
        <taxon>Bacillota</taxon>
        <taxon>Clostridia</taxon>
        <taxon>Peptostreptococcales</taxon>
        <taxon>Caminicellaceae</taxon>
        <taxon>Maledivibacter</taxon>
    </lineage>
</organism>
<feature type="transmembrane region" description="Helical" evidence="1">
    <location>
        <begin position="50"/>
        <end position="75"/>
    </location>
</feature>
<dbReference type="OrthoDB" id="255482at2"/>
<keyword evidence="1" id="KW-0472">Membrane</keyword>
<dbReference type="PANTHER" id="PTHR41983">
    <property type="entry name" value="SHORT-CHAIN FATTY ACID TRANSPORTER-RELATED"/>
    <property type="match status" value="1"/>
</dbReference>
<gene>
    <name evidence="2" type="ORF">SAMN02194393_00747</name>
</gene>
<dbReference type="RefSeq" id="WP_139380234.1">
    <property type="nucleotide sequence ID" value="NZ_FUZT01000001.1"/>
</dbReference>
<accession>A0A1T5IUA1</accession>
<keyword evidence="1" id="KW-0812">Transmembrane</keyword>
<dbReference type="Proteomes" id="UP000190285">
    <property type="component" value="Unassembled WGS sequence"/>
</dbReference>
<sequence length="447" mass="47976">MFKKFTNGCVSIVQKFLPDPFLFAVILTFIVFILGILVTGQGPIDMILHWYDGFWTLLAFSMQMVLILVTGFAMAKAPVFKKGLENIAAIPKGPGSAILIVSFIGIIACWINWGFGLVIGALLAKEVAKKVKGVDYRLLIASAYSGFLVWHAGLSGSIPLKLATGGEDLAKATNQAVTEAIGTSHTIFSPLNIVILLIILLTMPFINKAMHPKKDETITIDPSLLTEEEATAIELSTPADKIENSFVISVLLSIMGFICIIYYFILKGFSLNLDIVNFIFLFVGIALHKTPKNYINAVKEAVKGASGIVLQFPFYAGIMGMMIGKNIDGLSLAGAISNSFVSISNETTFPLFTFLSAGVVNFFVPSGGGQWAVQAPIMMPAGAEIGVPAAKTALAIAWGDAWTNMIQPFWALPALGIAGLGARDIMGYCVINLLYSGVIICVMMLVL</sequence>
<dbReference type="PANTHER" id="PTHR41983:SF2">
    <property type="entry name" value="SHORT-CHAIN FATTY ACID TRANSPORTER-RELATED"/>
    <property type="match status" value="1"/>
</dbReference>
<dbReference type="STRING" id="36842.SAMN02194393_00747"/>
<keyword evidence="3" id="KW-1185">Reference proteome</keyword>
<feature type="transmembrane region" description="Helical" evidence="1">
    <location>
        <begin position="136"/>
        <end position="153"/>
    </location>
</feature>
<feature type="transmembrane region" description="Helical" evidence="1">
    <location>
        <begin position="308"/>
        <end position="327"/>
    </location>
</feature>
<protein>
    <submittedName>
        <fullName evidence="2">Short-chain fatty acids transporter</fullName>
    </submittedName>
</protein>
<dbReference type="GO" id="GO:0005886">
    <property type="term" value="C:plasma membrane"/>
    <property type="evidence" value="ECO:0007669"/>
    <property type="project" value="TreeGrafter"/>
</dbReference>
<dbReference type="AlphaFoldDB" id="A0A1T5IUA1"/>
<proteinExistence type="predicted"/>
<feature type="transmembrane region" description="Helical" evidence="1">
    <location>
        <begin position="187"/>
        <end position="206"/>
    </location>
</feature>
<reference evidence="3" key="1">
    <citation type="submission" date="2017-02" db="EMBL/GenBank/DDBJ databases">
        <authorList>
            <person name="Varghese N."/>
            <person name="Submissions S."/>
        </authorList>
    </citation>
    <scope>NUCLEOTIDE SEQUENCE [LARGE SCALE GENOMIC DNA]</scope>
    <source>
        <strain evidence="3">M1</strain>
    </source>
</reference>
<feature type="transmembrane region" description="Helical" evidence="1">
    <location>
        <begin position="246"/>
        <end position="265"/>
    </location>
</feature>
<feature type="transmembrane region" description="Helical" evidence="1">
    <location>
        <begin position="20"/>
        <end position="38"/>
    </location>
</feature>
<evidence type="ECO:0000313" key="2">
    <source>
        <dbReference type="EMBL" id="SKC42662.1"/>
    </source>
</evidence>